<proteinExistence type="predicted"/>
<gene>
    <name evidence="8" type="ORF">NKR23_g292</name>
</gene>
<dbReference type="AlphaFoldDB" id="A0AA38S7V2"/>
<dbReference type="Gene3D" id="1.20.1250.20">
    <property type="entry name" value="MFS general substrate transporter like domains"/>
    <property type="match status" value="2"/>
</dbReference>
<name>A0AA38S7V2_9PEZI</name>
<organism evidence="8 9">
    <name type="scientific">Pleurostoma richardsiae</name>
    <dbReference type="NCBI Taxonomy" id="41990"/>
    <lineage>
        <taxon>Eukaryota</taxon>
        <taxon>Fungi</taxon>
        <taxon>Dikarya</taxon>
        <taxon>Ascomycota</taxon>
        <taxon>Pezizomycotina</taxon>
        <taxon>Sordariomycetes</taxon>
        <taxon>Sordariomycetidae</taxon>
        <taxon>Calosphaeriales</taxon>
        <taxon>Pleurostomataceae</taxon>
        <taxon>Pleurostoma</taxon>
    </lineage>
</organism>
<dbReference type="FunFam" id="1.20.1250.20:FF:000068">
    <property type="entry name" value="MFS general substrate transporter"/>
    <property type="match status" value="1"/>
</dbReference>
<feature type="transmembrane region" description="Helical" evidence="6">
    <location>
        <begin position="380"/>
        <end position="403"/>
    </location>
</feature>
<reference evidence="8" key="1">
    <citation type="submission" date="2022-07" db="EMBL/GenBank/DDBJ databases">
        <title>Fungi with potential for degradation of polypropylene.</title>
        <authorList>
            <person name="Gostincar C."/>
        </authorList>
    </citation>
    <scope>NUCLEOTIDE SEQUENCE</scope>
    <source>
        <strain evidence="8">EXF-13308</strain>
    </source>
</reference>
<dbReference type="Pfam" id="PF07690">
    <property type="entry name" value="MFS_1"/>
    <property type="match status" value="1"/>
</dbReference>
<feature type="transmembrane region" description="Helical" evidence="6">
    <location>
        <begin position="183"/>
        <end position="204"/>
    </location>
</feature>
<feature type="transmembrane region" description="Helical" evidence="6">
    <location>
        <begin position="415"/>
        <end position="436"/>
    </location>
</feature>
<dbReference type="InterPro" id="IPR036259">
    <property type="entry name" value="MFS_trans_sf"/>
</dbReference>
<evidence type="ECO:0000313" key="8">
    <source>
        <dbReference type="EMBL" id="KAJ9157860.1"/>
    </source>
</evidence>
<dbReference type="GO" id="GO:0022857">
    <property type="term" value="F:transmembrane transporter activity"/>
    <property type="evidence" value="ECO:0007669"/>
    <property type="project" value="InterPro"/>
</dbReference>
<keyword evidence="2" id="KW-0813">Transport</keyword>
<accession>A0AA38S7V2</accession>
<feature type="transmembrane region" description="Helical" evidence="6">
    <location>
        <begin position="124"/>
        <end position="143"/>
    </location>
</feature>
<evidence type="ECO:0000256" key="6">
    <source>
        <dbReference type="SAM" id="Phobius"/>
    </source>
</evidence>
<feature type="domain" description="Major facilitator superfamily (MFS) profile" evidence="7">
    <location>
        <begin position="57"/>
        <end position="476"/>
    </location>
</feature>
<comment type="caution">
    <text evidence="8">The sequence shown here is derived from an EMBL/GenBank/DDBJ whole genome shotgun (WGS) entry which is preliminary data.</text>
</comment>
<feature type="transmembrane region" description="Helical" evidence="6">
    <location>
        <begin position="55"/>
        <end position="73"/>
    </location>
</feature>
<keyword evidence="4 6" id="KW-1133">Transmembrane helix</keyword>
<feature type="transmembrane region" description="Helical" evidence="6">
    <location>
        <begin position="355"/>
        <end position="374"/>
    </location>
</feature>
<evidence type="ECO:0000256" key="1">
    <source>
        <dbReference type="ARBA" id="ARBA00004141"/>
    </source>
</evidence>
<evidence type="ECO:0000259" key="7">
    <source>
        <dbReference type="PROSITE" id="PS50850"/>
    </source>
</evidence>
<dbReference type="Proteomes" id="UP001174694">
    <property type="component" value="Unassembled WGS sequence"/>
</dbReference>
<protein>
    <submittedName>
        <fullName evidence="8">Major facilitator superfamily transporter</fullName>
    </submittedName>
</protein>
<dbReference type="PANTHER" id="PTHR43791">
    <property type="entry name" value="PERMEASE-RELATED"/>
    <property type="match status" value="1"/>
</dbReference>
<feature type="transmembrane region" description="Helical" evidence="6">
    <location>
        <begin position="93"/>
        <end position="112"/>
    </location>
</feature>
<keyword evidence="5 6" id="KW-0472">Membrane</keyword>
<feature type="transmembrane region" description="Helical" evidence="6">
    <location>
        <begin position="448"/>
        <end position="469"/>
    </location>
</feature>
<feature type="transmembrane region" description="Helical" evidence="6">
    <location>
        <begin position="149"/>
        <end position="171"/>
    </location>
</feature>
<keyword evidence="3 6" id="KW-0812">Transmembrane</keyword>
<dbReference type="PANTHER" id="PTHR43791:SF91">
    <property type="entry name" value="MAJOR FACILITATOR SUPERFAMILY (MFS) PROFILE DOMAIN-CONTAINING PROTEIN-RELATED"/>
    <property type="match status" value="1"/>
</dbReference>
<feature type="transmembrane region" description="Helical" evidence="6">
    <location>
        <begin position="323"/>
        <end position="343"/>
    </location>
</feature>
<feature type="transmembrane region" description="Helical" evidence="6">
    <location>
        <begin position="216"/>
        <end position="238"/>
    </location>
</feature>
<evidence type="ECO:0000256" key="3">
    <source>
        <dbReference type="ARBA" id="ARBA00022692"/>
    </source>
</evidence>
<evidence type="ECO:0000256" key="2">
    <source>
        <dbReference type="ARBA" id="ARBA00022448"/>
    </source>
</evidence>
<sequence length="507" mass="56821">MSIDQTPSDRSVAAVDLDAKIQAEHSDFAIEKAREPDDHDMTPEEEARMVRKLDLHIFPILICLYILSFLDRVNIGNARLYHLERDLGLHGNEYQLCVSMLFVTYVTFELPTNLVLKMVQPKRFIPAISIGWGIVSMCTGFVQNKGQLIAMRLLLGIFEAGYFPAICFYLTFFYRRRELAVRIFFLFAASAVSGSCGGLIGYAIGHMDGIQGYSAWRWLMILEGIPTTILGCVAYFVLANDPYDAKYLSEREKSFTPVRRRLDGTHLGMEGEKDRIDWQQCLEAWKDWKVWTLATAQIGVTVMLYGYSTFLPTIINALGYSGIHTNLLTIPCYACGAVVYLIVAKLSDRTGYRGYFAVAGCAVACTGYAILLGTPQYGAGAQYAGCIIVACGLYVAVGIPISWMPNNLPSHYKRAAGQGTSMTLGNCAGIFSSFLYRTQDAPRYRLGHGVTLGFVFWSGCMFLMTALLLRRENKKRNRGERDHVLVGKTPEEVARLGDYHPEYRYLY</sequence>
<dbReference type="CDD" id="cd17327">
    <property type="entry name" value="MFS_FEN2_like"/>
    <property type="match status" value="1"/>
</dbReference>
<dbReference type="InterPro" id="IPR011701">
    <property type="entry name" value="MFS"/>
</dbReference>
<evidence type="ECO:0000313" key="9">
    <source>
        <dbReference type="Proteomes" id="UP001174694"/>
    </source>
</evidence>
<dbReference type="FunFam" id="1.20.1250.20:FF:000034">
    <property type="entry name" value="MFS general substrate transporter"/>
    <property type="match status" value="1"/>
</dbReference>
<comment type="subcellular location">
    <subcellularLocation>
        <location evidence="1">Membrane</location>
        <topology evidence="1">Multi-pass membrane protein</topology>
    </subcellularLocation>
</comment>
<evidence type="ECO:0000256" key="5">
    <source>
        <dbReference type="ARBA" id="ARBA00023136"/>
    </source>
</evidence>
<keyword evidence="9" id="KW-1185">Reference proteome</keyword>
<dbReference type="InterPro" id="IPR020846">
    <property type="entry name" value="MFS_dom"/>
</dbReference>
<feature type="transmembrane region" description="Helical" evidence="6">
    <location>
        <begin position="290"/>
        <end position="311"/>
    </location>
</feature>
<dbReference type="SUPFAM" id="SSF103473">
    <property type="entry name" value="MFS general substrate transporter"/>
    <property type="match status" value="1"/>
</dbReference>
<dbReference type="PROSITE" id="PS50850">
    <property type="entry name" value="MFS"/>
    <property type="match status" value="1"/>
</dbReference>
<evidence type="ECO:0000256" key="4">
    <source>
        <dbReference type="ARBA" id="ARBA00022989"/>
    </source>
</evidence>
<dbReference type="GO" id="GO:0016020">
    <property type="term" value="C:membrane"/>
    <property type="evidence" value="ECO:0007669"/>
    <property type="project" value="UniProtKB-SubCell"/>
</dbReference>
<dbReference type="EMBL" id="JANBVO010000001">
    <property type="protein sequence ID" value="KAJ9157860.1"/>
    <property type="molecule type" value="Genomic_DNA"/>
</dbReference>